<dbReference type="Gene3D" id="2.30.42.10">
    <property type="match status" value="2"/>
</dbReference>
<dbReference type="Gene3D" id="3.15.10.10">
    <property type="entry name" value="Bactericidal permeability-increasing protein, domain 1"/>
    <property type="match status" value="1"/>
</dbReference>
<reference evidence="3" key="1">
    <citation type="submission" date="2021-01" db="EMBL/GenBank/DDBJ databases">
        <authorList>
            <person name="Corre E."/>
            <person name="Pelletier E."/>
            <person name="Niang G."/>
            <person name="Scheremetjew M."/>
            <person name="Finn R."/>
            <person name="Kale V."/>
            <person name="Holt S."/>
            <person name="Cochrane G."/>
            <person name="Meng A."/>
            <person name="Brown T."/>
            <person name="Cohen L."/>
        </authorList>
    </citation>
    <scope>NUCLEOTIDE SEQUENCE</scope>
    <source>
        <strain evidence="3">NY070348D</strain>
    </source>
</reference>
<feature type="region of interest" description="Disordered" evidence="1">
    <location>
        <begin position="1"/>
        <end position="64"/>
    </location>
</feature>
<name>A0A7S2RTN5_9STRA</name>
<dbReference type="PANTHER" id="PTHR31138">
    <property type="entry name" value="CHROMOSOME 19, WHOLE GENOME SHOTGUN SEQUENCE"/>
    <property type="match status" value="1"/>
</dbReference>
<dbReference type="SUPFAM" id="SSF55394">
    <property type="entry name" value="Bactericidal permeability-increasing protein, BPI"/>
    <property type="match status" value="1"/>
</dbReference>
<dbReference type="AlphaFoldDB" id="A0A7S2RTN5"/>
<feature type="domain" description="PDZ" evidence="2">
    <location>
        <begin position="578"/>
        <end position="663"/>
    </location>
</feature>
<evidence type="ECO:0000256" key="1">
    <source>
        <dbReference type="SAM" id="MobiDB-lite"/>
    </source>
</evidence>
<proteinExistence type="predicted"/>
<dbReference type="PROSITE" id="PS50106">
    <property type="entry name" value="PDZ"/>
    <property type="match status" value="1"/>
</dbReference>
<gene>
    <name evidence="3" type="ORF">QSP1433_LOCUS6899</name>
</gene>
<protein>
    <recommendedName>
        <fullName evidence="2">PDZ domain-containing protein</fullName>
    </recommendedName>
</protein>
<accession>A0A7S2RTN5</accession>
<dbReference type="InterPro" id="IPR001478">
    <property type="entry name" value="PDZ"/>
</dbReference>
<dbReference type="SUPFAM" id="SSF50156">
    <property type="entry name" value="PDZ domain-like"/>
    <property type="match status" value="2"/>
</dbReference>
<evidence type="ECO:0000259" key="2">
    <source>
        <dbReference type="PROSITE" id="PS50106"/>
    </source>
</evidence>
<sequence>MMSDKGTEVGEVAPNDEESSMMSSNCDDAHGACEPNPRCEGLSRGLSRALSGDKQGSGDAQGDGKLESLLEAFGGAEFSKTLTARCEELGSIVLDDVEDSEKRAQLEKEKEKMSGFIESLTSVAQGFGEEQKREELKDEADALLAEAQGLLGELGERPEGKQLQGMISGFLKQLSESAETDKAYETLRERVFVEHKQVIKGALDHVPSILEKVNEHISLVDGENLSKKALCDKVEESTGGIVRVKEQKFNGDENIVDLVKDNANTVIMPLLQEKANALKGKLQELRKDGQGQELLAKGMEFISQHQANIEVNTLDTDTVISWGERMVKDEKARGEMVGNVKDMVLEFLISYLPNVEIPPIEGDKEGVGYKVENLDMKGFKLAKENVDVVVNEFTEISRGAPFITVSVTNMMATLSNVKWAFQQNYFPHLSGSGHANAMIQGGSIEIGLQLVKAALKKDEHPELEEDVWQPQLLISGCDVDIKSIELAVTETHLSWLYNTMTDLFARSLRLYIISLLQDTLMEHMSNLGDTLNTFVTQSWPMVASYLDINLSQLPEASVAEEFVYNQRLKKLANKRKDVYSVTFNKKQPLGIVFMQAKEFVAVKEFKRGPDNKMLPAERGGEIRVGDIIVGHNGQQITSLPLPRVMERLRRARWPMHLTFLSPSATTNSNTRANHSSIAVQFDEAKLYMIISSRFEGKNDHTESNGFTVLVKSFKKRPNGTKGPAEACGKVTPGMVLTAVNNESILGKSFNDVCRKIKGIQQRPLTISFGHDPEYSVAFEKGSPPSDLRLDVFPGGQTIVTGFTLVKGPAEIQCGDKLEKGDIVDTINGTKVERGNFPAIINTLKTTPRPMCIGFVSPDNSPRCESRFETGPLGLIFYRSQGNEVAFKSFSAFPGPAKATGKIHAGHVLLEINGNPLPTIEAEVNELLKGASSLRFRDMEIHNALITS</sequence>
<dbReference type="Pfam" id="PF00595">
    <property type="entry name" value="PDZ"/>
    <property type="match status" value="1"/>
</dbReference>
<dbReference type="SMART" id="SM00228">
    <property type="entry name" value="PDZ"/>
    <property type="match status" value="3"/>
</dbReference>
<dbReference type="PANTHER" id="PTHR31138:SF1">
    <property type="entry name" value="PDZ DOMAIN-CONTAINING PROTEIN"/>
    <property type="match status" value="1"/>
</dbReference>
<dbReference type="InterPro" id="IPR036034">
    <property type="entry name" value="PDZ_sf"/>
</dbReference>
<dbReference type="EMBL" id="HBHK01010984">
    <property type="protein sequence ID" value="CAD9680383.1"/>
    <property type="molecule type" value="Transcribed_RNA"/>
</dbReference>
<dbReference type="GO" id="GO:0008289">
    <property type="term" value="F:lipid binding"/>
    <property type="evidence" value="ECO:0007669"/>
    <property type="project" value="InterPro"/>
</dbReference>
<organism evidence="3">
    <name type="scientific">Mucochytrium quahogii</name>
    <dbReference type="NCBI Taxonomy" id="96639"/>
    <lineage>
        <taxon>Eukaryota</taxon>
        <taxon>Sar</taxon>
        <taxon>Stramenopiles</taxon>
        <taxon>Bigyra</taxon>
        <taxon>Labyrinthulomycetes</taxon>
        <taxon>Thraustochytrida</taxon>
        <taxon>Thraustochytriidae</taxon>
        <taxon>Mucochytrium</taxon>
    </lineage>
</organism>
<dbReference type="InterPro" id="IPR017943">
    <property type="entry name" value="Bactericidal_perm-incr_a/b_dom"/>
</dbReference>
<evidence type="ECO:0000313" key="3">
    <source>
        <dbReference type="EMBL" id="CAD9680383.1"/>
    </source>
</evidence>